<gene>
    <name evidence="2" type="ORF">B0A54_08173</name>
</gene>
<dbReference type="AlphaFoldDB" id="A0A4U0V012"/>
<feature type="compositionally biased region" description="Acidic residues" evidence="1">
    <location>
        <begin position="434"/>
        <end position="454"/>
    </location>
</feature>
<organism evidence="2 3">
    <name type="scientific">Friedmanniomyces endolithicus</name>
    <dbReference type="NCBI Taxonomy" id="329885"/>
    <lineage>
        <taxon>Eukaryota</taxon>
        <taxon>Fungi</taxon>
        <taxon>Dikarya</taxon>
        <taxon>Ascomycota</taxon>
        <taxon>Pezizomycotina</taxon>
        <taxon>Dothideomycetes</taxon>
        <taxon>Dothideomycetidae</taxon>
        <taxon>Mycosphaerellales</taxon>
        <taxon>Teratosphaeriaceae</taxon>
        <taxon>Friedmanniomyces</taxon>
    </lineage>
</organism>
<accession>A0A4U0V012</accession>
<dbReference type="EMBL" id="NAJP01000026">
    <property type="protein sequence ID" value="TKA41747.1"/>
    <property type="molecule type" value="Genomic_DNA"/>
</dbReference>
<sequence>MSGRPLYDLNWGVALPNTEFPQFRDGDLKIFISSTRQYHLHSSVLSNASARLDDLLDEEGPVALANAALKQGRTIKYRLDLASNPDYKDDDIVVQYILKPVRLDSWGEPDRLPRYLIDLENAKSVNPTHALTGVQAYTAVLGAFYQVPVDLGNFSTDALGTILTKTFDIIKVAEYLGCVGIITSPIEATLLATGQNLFKSIAKEPLGWLDFAFRIHSRILFREAMIHAAGQYNTAYVQQGLPTVNPAIAEVLTKKATKLKDAVKGSMQRMLSYYPTALQREITVGRCDIDKIGRASYGNDILHWLALVSFRHWATHQIADDQTHHAADFGKSVVDVVMLGADAYLSRPEMDDWHVFFPMSPRSKSVILERLDGIKATVKQFVRVLTANESQLNTDATPVEHFTCSTVNVADYPWEGDDAARGERVSTETVPEVGEGEEEALVEEEVEEEAEEGDEWGREVDEWEGGEMMEVDEAREEIERLSEAGEDLYGMS</sequence>
<protein>
    <recommendedName>
        <fullName evidence="4">BTB domain-containing protein</fullName>
    </recommendedName>
</protein>
<name>A0A4U0V012_9PEZI</name>
<evidence type="ECO:0000256" key="1">
    <source>
        <dbReference type="SAM" id="MobiDB-lite"/>
    </source>
</evidence>
<dbReference type="PANTHER" id="PTHR38119">
    <property type="entry name" value="BTB DOMAIN-CONTAINING PROTEIN-RELATED"/>
    <property type="match status" value="1"/>
</dbReference>
<dbReference type="Proteomes" id="UP000310066">
    <property type="component" value="Unassembled WGS sequence"/>
</dbReference>
<reference evidence="2 3" key="1">
    <citation type="submission" date="2017-03" db="EMBL/GenBank/DDBJ databases">
        <title>Genomes of endolithic fungi from Antarctica.</title>
        <authorList>
            <person name="Coleine C."/>
            <person name="Masonjones S."/>
            <person name="Stajich J.E."/>
        </authorList>
    </citation>
    <scope>NUCLEOTIDE SEQUENCE [LARGE SCALE GENOMIC DNA]</scope>
    <source>
        <strain evidence="2 3">CCFEE 5311</strain>
    </source>
</reference>
<evidence type="ECO:0008006" key="4">
    <source>
        <dbReference type="Google" id="ProtNLM"/>
    </source>
</evidence>
<evidence type="ECO:0000313" key="2">
    <source>
        <dbReference type="EMBL" id="TKA41747.1"/>
    </source>
</evidence>
<feature type="compositionally biased region" description="Acidic residues" evidence="1">
    <location>
        <begin position="461"/>
        <end position="476"/>
    </location>
</feature>
<comment type="caution">
    <text evidence="2">The sequence shown here is derived from an EMBL/GenBank/DDBJ whole genome shotgun (WGS) entry which is preliminary data.</text>
</comment>
<feature type="region of interest" description="Disordered" evidence="1">
    <location>
        <begin position="419"/>
        <end position="492"/>
    </location>
</feature>
<proteinExistence type="predicted"/>
<dbReference type="OrthoDB" id="2129688at2759"/>
<dbReference type="PANTHER" id="PTHR38119:SF2">
    <property type="entry name" value="TRANSCRIPTION FACTOR DOMAIN-CONTAINING PROTEIN"/>
    <property type="match status" value="1"/>
</dbReference>
<evidence type="ECO:0000313" key="3">
    <source>
        <dbReference type="Proteomes" id="UP000310066"/>
    </source>
</evidence>
<dbReference type="STRING" id="329885.A0A4U0V012"/>